<organism evidence="1 2">
    <name type="scientific">Ridgeia piscesae</name>
    <name type="common">Tubeworm</name>
    <dbReference type="NCBI Taxonomy" id="27915"/>
    <lineage>
        <taxon>Eukaryota</taxon>
        <taxon>Metazoa</taxon>
        <taxon>Spiralia</taxon>
        <taxon>Lophotrochozoa</taxon>
        <taxon>Annelida</taxon>
        <taxon>Polychaeta</taxon>
        <taxon>Sedentaria</taxon>
        <taxon>Canalipalpata</taxon>
        <taxon>Sabellida</taxon>
        <taxon>Siboglinidae</taxon>
        <taxon>Ridgeia</taxon>
    </lineage>
</organism>
<evidence type="ECO:0000313" key="1">
    <source>
        <dbReference type="EMBL" id="KAK2180077.1"/>
    </source>
</evidence>
<dbReference type="PANTHER" id="PTHR47510">
    <property type="entry name" value="REVERSE TRANSCRIPTASE DOMAIN-CONTAINING PROTEIN"/>
    <property type="match status" value="1"/>
</dbReference>
<gene>
    <name evidence="1" type="ORF">NP493_457g03022</name>
</gene>
<protein>
    <submittedName>
        <fullName evidence="1">Uncharacterized protein</fullName>
    </submittedName>
</protein>
<keyword evidence="2" id="KW-1185">Reference proteome</keyword>
<comment type="caution">
    <text evidence="1">The sequence shown here is derived from an EMBL/GenBank/DDBJ whole genome shotgun (WGS) entry which is preliminary data.</text>
</comment>
<dbReference type="AlphaFoldDB" id="A0AAD9KZA9"/>
<name>A0AAD9KZA9_RIDPI</name>
<sequence>MFQQLNSKKAAGPDNISPCLRKQCAGHLSGVFTDIFCVSLSQCKIPLCFKKSTIIPVPKQFTASCLNAYRLVALNSGTYDDTQALSPSVSEINYLSIV</sequence>
<proteinExistence type="predicted"/>
<reference evidence="1" key="1">
    <citation type="journal article" date="2023" name="Mol. Biol. Evol.">
        <title>Third-Generation Sequencing Reveals the Adaptive Role of the Epigenome in Three Deep-Sea Polychaetes.</title>
        <authorList>
            <person name="Perez M."/>
            <person name="Aroh O."/>
            <person name="Sun Y."/>
            <person name="Lan Y."/>
            <person name="Juniper S.K."/>
            <person name="Young C.R."/>
            <person name="Angers B."/>
            <person name="Qian P.Y."/>
        </authorList>
    </citation>
    <scope>NUCLEOTIDE SEQUENCE</scope>
    <source>
        <strain evidence="1">R07B-5</strain>
    </source>
</reference>
<accession>A0AAD9KZA9</accession>
<dbReference type="PANTHER" id="PTHR47510:SF3">
    <property type="entry name" value="ENDO_EXONUCLEASE_PHOSPHATASE DOMAIN-CONTAINING PROTEIN"/>
    <property type="match status" value="1"/>
</dbReference>
<dbReference type="Proteomes" id="UP001209878">
    <property type="component" value="Unassembled WGS sequence"/>
</dbReference>
<evidence type="ECO:0000313" key="2">
    <source>
        <dbReference type="Proteomes" id="UP001209878"/>
    </source>
</evidence>
<dbReference type="EMBL" id="JAODUO010000459">
    <property type="protein sequence ID" value="KAK2180077.1"/>
    <property type="molecule type" value="Genomic_DNA"/>
</dbReference>